<comment type="similarity">
    <text evidence="5 7">Belongs to the DEAD box helicase family.</text>
</comment>
<dbReference type="SUPFAM" id="SSF52540">
    <property type="entry name" value="P-loop containing nucleoside triphosphate hydrolases"/>
    <property type="match status" value="2"/>
</dbReference>
<keyword evidence="3 7" id="KW-0347">Helicase</keyword>
<proteinExistence type="inferred from homology"/>
<dbReference type="InterPro" id="IPR011545">
    <property type="entry name" value="DEAD/DEAH_box_helicase_dom"/>
</dbReference>
<evidence type="ECO:0000256" key="2">
    <source>
        <dbReference type="ARBA" id="ARBA00022801"/>
    </source>
</evidence>
<evidence type="ECO:0000256" key="8">
    <source>
        <dbReference type="SAM" id="MobiDB-lite"/>
    </source>
</evidence>
<feature type="region of interest" description="Disordered" evidence="8">
    <location>
        <begin position="368"/>
        <end position="477"/>
    </location>
</feature>
<dbReference type="PROSITE" id="PS00039">
    <property type="entry name" value="DEAD_ATP_HELICASE"/>
    <property type="match status" value="1"/>
</dbReference>
<dbReference type="Gene3D" id="3.40.50.300">
    <property type="entry name" value="P-loop containing nucleotide triphosphate hydrolases"/>
    <property type="match status" value="2"/>
</dbReference>
<evidence type="ECO:0000256" key="6">
    <source>
        <dbReference type="PROSITE-ProRule" id="PRU00552"/>
    </source>
</evidence>
<evidence type="ECO:0000256" key="3">
    <source>
        <dbReference type="ARBA" id="ARBA00022806"/>
    </source>
</evidence>
<dbReference type="InterPro" id="IPR014014">
    <property type="entry name" value="RNA_helicase_DEAD_Q_motif"/>
</dbReference>
<sequence length="477" mass="51729">MSKFSDLGLRAPILRAIEEGGYETMTPIQSQAIPQILEGKDLIGVAQTGTGKTAAFSLPIIQLLLKAEGQRTAKAARTLILAPTRELAVQISDNVRAYSKHLHLRSTLVYGGASEKPQIKSMQPGVDILIATPGRLLDLVDRGLINLRMVEFLVLDEADRMLDMGFIRDIKKIVAQLPKKRQTVLFSATMPKSVETLANSILINPVRVEVAPAATTAEKVDQHVLMVPKHRKRDLLAHVLKDDAIKRVLIFTKTKHGANRVSDFLEKLGITSGAIHGNKSQNARQKALNEFRAGDIRALVATDVAARGIDVDGVTHVINFELPNEPDSYVHRIGRTARAGATGVSLSFCDIEERAFLKDIEKNIRQPVPLFEDHPFHDEGMAEKPGTGKKGAKPNDRKPRQNAGKHKPNRRINQPKAHGSEGGGANTSANAGGENASGAKPNARPGKHSQRKGRPSQKTGNKPGGGNRSGNRNARSA</sequence>
<dbReference type="PROSITE" id="PS51195">
    <property type="entry name" value="Q_MOTIF"/>
    <property type="match status" value="1"/>
</dbReference>
<evidence type="ECO:0000256" key="5">
    <source>
        <dbReference type="ARBA" id="ARBA00038437"/>
    </source>
</evidence>
<evidence type="ECO:0000256" key="1">
    <source>
        <dbReference type="ARBA" id="ARBA00022741"/>
    </source>
</evidence>
<dbReference type="InterPro" id="IPR001650">
    <property type="entry name" value="Helicase_C-like"/>
</dbReference>
<reference evidence="13" key="1">
    <citation type="journal article" date="2019" name="Int. J. Syst. Evol. Microbiol.">
        <title>The Global Catalogue of Microorganisms (GCM) 10K type strain sequencing project: providing services to taxonomists for standard genome sequencing and annotation.</title>
        <authorList>
            <consortium name="The Broad Institute Genomics Platform"/>
            <consortium name="The Broad Institute Genome Sequencing Center for Infectious Disease"/>
            <person name="Wu L."/>
            <person name="Ma J."/>
        </authorList>
    </citation>
    <scope>NUCLEOTIDE SEQUENCE [LARGE SCALE GENOMIC DNA]</scope>
    <source>
        <strain evidence="13">CGMCC 4.7192</strain>
    </source>
</reference>
<dbReference type="SMART" id="SM00490">
    <property type="entry name" value="HELICc"/>
    <property type="match status" value="1"/>
</dbReference>
<dbReference type="GO" id="GO:0016787">
    <property type="term" value="F:hydrolase activity"/>
    <property type="evidence" value="ECO:0007669"/>
    <property type="project" value="UniProtKB-KW"/>
</dbReference>
<name>A0ABW5BHS4_9PROT</name>
<gene>
    <name evidence="12" type="ORF">ACFSKO_08625</name>
</gene>
<keyword evidence="13" id="KW-1185">Reference proteome</keyword>
<feature type="compositionally biased region" description="Low complexity" evidence="8">
    <location>
        <begin position="426"/>
        <end position="439"/>
    </location>
</feature>
<dbReference type="InterPro" id="IPR000629">
    <property type="entry name" value="RNA-helicase_DEAD-box_CS"/>
</dbReference>
<dbReference type="PANTHER" id="PTHR47959">
    <property type="entry name" value="ATP-DEPENDENT RNA HELICASE RHLE-RELATED"/>
    <property type="match status" value="1"/>
</dbReference>
<feature type="compositionally biased region" description="Basic residues" evidence="8">
    <location>
        <begin position="445"/>
        <end position="455"/>
    </location>
</feature>
<feature type="domain" description="Helicase C-terminal" evidence="10">
    <location>
        <begin position="219"/>
        <end position="382"/>
    </location>
</feature>
<organism evidence="12 13">
    <name type="scientific">Kiloniella antarctica</name>
    <dbReference type="NCBI Taxonomy" id="1550907"/>
    <lineage>
        <taxon>Bacteria</taxon>
        <taxon>Pseudomonadati</taxon>
        <taxon>Pseudomonadota</taxon>
        <taxon>Alphaproteobacteria</taxon>
        <taxon>Rhodospirillales</taxon>
        <taxon>Kiloniellaceae</taxon>
        <taxon>Kiloniella</taxon>
    </lineage>
</organism>
<dbReference type="InterPro" id="IPR027417">
    <property type="entry name" value="P-loop_NTPase"/>
</dbReference>
<dbReference type="CDD" id="cd00268">
    <property type="entry name" value="DEADc"/>
    <property type="match status" value="1"/>
</dbReference>
<dbReference type="Pfam" id="PF00270">
    <property type="entry name" value="DEAD"/>
    <property type="match status" value="1"/>
</dbReference>
<evidence type="ECO:0000256" key="7">
    <source>
        <dbReference type="RuleBase" id="RU000492"/>
    </source>
</evidence>
<dbReference type="PROSITE" id="PS51192">
    <property type="entry name" value="HELICASE_ATP_BIND_1"/>
    <property type="match status" value="1"/>
</dbReference>
<evidence type="ECO:0000313" key="12">
    <source>
        <dbReference type="EMBL" id="MFD2205672.1"/>
    </source>
</evidence>
<dbReference type="PANTHER" id="PTHR47959:SF13">
    <property type="entry name" value="ATP-DEPENDENT RNA HELICASE RHLE"/>
    <property type="match status" value="1"/>
</dbReference>
<dbReference type="InterPro" id="IPR050079">
    <property type="entry name" value="DEAD_box_RNA_helicase"/>
</dbReference>
<dbReference type="GO" id="GO:0004386">
    <property type="term" value="F:helicase activity"/>
    <property type="evidence" value="ECO:0007669"/>
    <property type="project" value="UniProtKB-KW"/>
</dbReference>
<dbReference type="EC" id="3.6.4.-" evidence="12"/>
<evidence type="ECO:0000259" key="10">
    <source>
        <dbReference type="PROSITE" id="PS51194"/>
    </source>
</evidence>
<dbReference type="CDD" id="cd18787">
    <property type="entry name" value="SF2_C_DEAD"/>
    <property type="match status" value="1"/>
</dbReference>
<keyword evidence="4 7" id="KW-0067">ATP-binding</keyword>
<dbReference type="InterPro" id="IPR014001">
    <property type="entry name" value="Helicase_ATP-bd"/>
</dbReference>
<keyword evidence="2 7" id="KW-0378">Hydrolase</keyword>
<dbReference type="PROSITE" id="PS51194">
    <property type="entry name" value="HELICASE_CTER"/>
    <property type="match status" value="1"/>
</dbReference>
<dbReference type="Pfam" id="PF00271">
    <property type="entry name" value="Helicase_C"/>
    <property type="match status" value="1"/>
</dbReference>
<dbReference type="RefSeq" id="WP_380250509.1">
    <property type="nucleotide sequence ID" value="NZ_JBHUII010000004.1"/>
</dbReference>
<feature type="compositionally biased region" description="Basic and acidic residues" evidence="8">
    <location>
        <begin position="371"/>
        <end position="382"/>
    </location>
</feature>
<evidence type="ECO:0000256" key="4">
    <source>
        <dbReference type="ARBA" id="ARBA00022840"/>
    </source>
</evidence>
<comment type="caution">
    <text evidence="12">The sequence shown here is derived from an EMBL/GenBank/DDBJ whole genome shotgun (WGS) entry which is preliminary data.</text>
</comment>
<feature type="domain" description="DEAD-box RNA helicase Q" evidence="11">
    <location>
        <begin position="2"/>
        <end position="30"/>
    </location>
</feature>
<dbReference type="EMBL" id="JBHUII010000004">
    <property type="protein sequence ID" value="MFD2205672.1"/>
    <property type="molecule type" value="Genomic_DNA"/>
</dbReference>
<keyword evidence="1 7" id="KW-0547">Nucleotide-binding</keyword>
<feature type="domain" description="Helicase ATP-binding" evidence="9">
    <location>
        <begin position="33"/>
        <end position="208"/>
    </location>
</feature>
<dbReference type="InterPro" id="IPR044742">
    <property type="entry name" value="DEAD/DEAH_RhlB"/>
</dbReference>
<dbReference type="SMART" id="SM00487">
    <property type="entry name" value="DEXDc"/>
    <property type="match status" value="1"/>
</dbReference>
<dbReference type="Proteomes" id="UP001597294">
    <property type="component" value="Unassembled WGS sequence"/>
</dbReference>
<feature type="short sequence motif" description="Q motif" evidence="6">
    <location>
        <begin position="2"/>
        <end position="30"/>
    </location>
</feature>
<protein>
    <submittedName>
        <fullName evidence="12">DEAD/DEAH box helicase</fullName>
        <ecNumber evidence="12">3.6.4.-</ecNumber>
    </submittedName>
</protein>
<accession>A0ABW5BHS4</accession>
<evidence type="ECO:0000259" key="9">
    <source>
        <dbReference type="PROSITE" id="PS51192"/>
    </source>
</evidence>
<evidence type="ECO:0000313" key="13">
    <source>
        <dbReference type="Proteomes" id="UP001597294"/>
    </source>
</evidence>
<evidence type="ECO:0000259" key="11">
    <source>
        <dbReference type="PROSITE" id="PS51195"/>
    </source>
</evidence>